<dbReference type="PANTHER" id="PTHR45837">
    <property type="entry name" value="VESICLE-TRAFFICKING PROTEIN SEC22B"/>
    <property type="match status" value="1"/>
</dbReference>
<dbReference type="InterPro" id="IPR010908">
    <property type="entry name" value="Longin_dom"/>
</dbReference>
<dbReference type="CDD" id="cd14824">
    <property type="entry name" value="Longin"/>
    <property type="match status" value="1"/>
</dbReference>
<dbReference type="Gene3D" id="3.30.450.50">
    <property type="entry name" value="Longin domain"/>
    <property type="match status" value="1"/>
</dbReference>
<evidence type="ECO:0000256" key="2">
    <source>
        <dbReference type="ARBA" id="ARBA00004409"/>
    </source>
</evidence>
<feature type="transmembrane region" description="Helical" evidence="8">
    <location>
        <begin position="259"/>
        <end position="279"/>
    </location>
</feature>
<evidence type="ECO:0000259" key="9">
    <source>
        <dbReference type="PROSITE" id="PS50859"/>
    </source>
</evidence>
<evidence type="ECO:0000256" key="6">
    <source>
        <dbReference type="ARBA" id="ARBA00023136"/>
    </source>
</evidence>
<feature type="transmembrane region" description="Helical" evidence="8">
    <location>
        <begin position="356"/>
        <end position="376"/>
    </location>
</feature>
<keyword evidence="4" id="KW-0653">Protein transport</keyword>
<evidence type="ECO:0000256" key="5">
    <source>
        <dbReference type="ARBA" id="ARBA00023054"/>
    </source>
</evidence>
<keyword evidence="8" id="KW-0812">Transmembrane</keyword>
<dbReference type="GO" id="GO:0005789">
    <property type="term" value="C:endoplasmic reticulum membrane"/>
    <property type="evidence" value="ECO:0007669"/>
    <property type="project" value="UniProtKB-SubCell"/>
</dbReference>
<name>A0AAD5TJ29_9FUNG</name>
<keyword evidence="5" id="KW-0175">Coiled coil</keyword>
<keyword evidence="8" id="KW-1133">Transmembrane helix</keyword>
<dbReference type="InterPro" id="IPR044565">
    <property type="entry name" value="Sec22"/>
</dbReference>
<evidence type="ECO:0000256" key="3">
    <source>
        <dbReference type="ARBA" id="ARBA00008025"/>
    </source>
</evidence>
<dbReference type="SMART" id="SM01270">
    <property type="entry name" value="Longin"/>
    <property type="match status" value="1"/>
</dbReference>
<proteinExistence type="inferred from homology"/>
<sequence>MIRFTLISRAGDALPLVATMESQQDENLIAAHKKMCKDIVRALTPDAGGPPPGATSRLSGDAASIVTDEYTFHYLVEAGIVFLTLTDKSYTRLLAFSYLTELQHAFFDDLRSSSRGNTPIHAVQRPYSFIRFEPTIQATKKRYINTRHLQAREDLQEMSLRVASHPQYKIADVMGEHYLGGGGATRFGFPVRLPQTVSSAIARVDAAAVSPNALSKTQARLLVGSALCTFVVDLIYLLLRWTSWFGSGGGADNVPPARIANLLVLLCGLSSPILVLVAFRFRNAAASSLPISVAPRLADAITAHALLTLLQLLWAAISRTPAPPPGKAAGAAATFGVAANHLARWSIPVPITIIKVIYVLLITIAVAAATINRWVGRWRDRKRGHRD</sequence>
<comment type="similarity">
    <text evidence="3">Belongs to the synaptobrevin family.</text>
</comment>
<reference evidence="10" key="1">
    <citation type="submission" date="2020-05" db="EMBL/GenBank/DDBJ databases">
        <title>Phylogenomic resolution of chytrid fungi.</title>
        <authorList>
            <person name="Stajich J.E."/>
            <person name="Amses K."/>
            <person name="Simmons R."/>
            <person name="Seto K."/>
            <person name="Myers J."/>
            <person name="Bonds A."/>
            <person name="Quandt C.A."/>
            <person name="Barry K."/>
            <person name="Liu P."/>
            <person name="Grigoriev I."/>
            <person name="Longcore J.E."/>
            <person name="James T.Y."/>
        </authorList>
    </citation>
    <scope>NUCLEOTIDE SEQUENCE</scope>
    <source>
        <strain evidence="10">JEL0379</strain>
    </source>
</reference>
<gene>
    <name evidence="10" type="primary">SEC22_2</name>
    <name evidence="10" type="ORF">HDU87_004459</name>
</gene>
<comment type="caution">
    <text evidence="10">The sequence shown here is derived from an EMBL/GenBank/DDBJ whole genome shotgun (WGS) entry which is preliminary data.</text>
</comment>
<dbReference type="AlphaFoldDB" id="A0AAD5TJ29"/>
<feature type="domain" description="Longin" evidence="9">
    <location>
        <begin position="6"/>
        <end position="136"/>
    </location>
</feature>
<dbReference type="GO" id="GO:0006890">
    <property type="term" value="P:retrograde vesicle-mediated transport, Golgi to endoplasmic reticulum"/>
    <property type="evidence" value="ECO:0007669"/>
    <property type="project" value="InterPro"/>
</dbReference>
<dbReference type="Proteomes" id="UP001212152">
    <property type="component" value="Unassembled WGS sequence"/>
</dbReference>
<dbReference type="GO" id="GO:0005484">
    <property type="term" value="F:SNAP receptor activity"/>
    <property type="evidence" value="ECO:0007669"/>
    <property type="project" value="InterPro"/>
</dbReference>
<dbReference type="Pfam" id="PF13774">
    <property type="entry name" value="Longin"/>
    <property type="match status" value="1"/>
</dbReference>
<protein>
    <recommendedName>
        <fullName evidence="7">Protein transport protein SEC22</fullName>
    </recommendedName>
</protein>
<evidence type="ECO:0000256" key="1">
    <source>
        <dbReference type="ARBA" id="ARBA00004163"/>
    </source>
</evidence>
<dbReference type="GO" id="GO:0006888">
    <property type="term" value="P:endoplasmic reticulum to Golgi vesicle-mediated transport"/>
    <property type="evidence" value="ECO:0007669"/>
    <property type="project" value="InterPro"/>
</dbReference>
<dbReference type="EMBL" id="JADGJQ010000033">
    <property type="protein sequence ID" value="KAJ3177440.1"/>
    <property type="molecule type" value="Genomic_DNA"/>
</dbReference>
<evidence type="ECO:0000256" key="4">
    <source>
        <dbReference type="ARBA" id="ARBA00022927"/>
    </source>
</evidence>
<feature type="transmembrane region" description="Helical" evidence="8">
    <location>
        <begin position="221"/>
        <end position="239"/>
    </location>
</feature>
<feature type="transmembrane region" description="Helical" evidence="8">
    <location>
        <begin position="300"/>
        <end position="317"/>
    </location>
</feature>
<evidence type="ECO:0000256" key="8">
    <source>
        <dbReference type="SAM" id="Phobius"/>
    </source>
</evidence>
<evidence type="ECO:0000313" key="10">
    <source>
        <dbReference type="EMBL" id="KAJ3177440.1"/>
    </source>
</evidence>
<keyword evidence="11" id="KW-1185">Reference proteome</keyword>
<dbReference type="GO" id="GO:0000139">
    <property type="term" value="C:Golgi membrane"/>
    <property type="evidence" value="ECO:0007669"/>
    <property type="project" value="UniProtKB-SubCell"/>
</dbReference>
<dbReference type="InterPro" id="IPR011012">
    <property type="entry name" value="Longin-like_dom_sf"/>
</dbReference>
<dbReference type="GO" id="GO:0015031">
    <property type="term" value="P:protein transport"/>
    <property type="evidence" value="ECO:0007669"/>
    <property type="project" value="UniProtKB-KW"/>
</dbReference>
<dbReference type="PROSITE" id="PS50859">
    <property type="entry name" value="LONGIN"/>
    <property type="match status" value="1"/>
</dbReference>
<keyword evidence="4" id="KW-0813">Transport</keyword>
<evidence type="ECO:0000313" key="11">
    <source>
        <dbReference type="Proteomes" id="UP001212152"/>
    </source>
</evidence>
<comment type="subcellular location">
    <subcellularLocation>
        <location evidence="1">Endoplasmic reticulum membrane</location>
        <topology evidence="1">Single-pass type IV membrane protein</topology>
    </subcellularLocation>
    <subcellularLocation>
        <location evidence="2">Golgi apparatus membrane</location>
        <topology evidence="2">Single-pass type IV membrane protein</topology>
    </subcellularLocation>
</comment>
<keyword evidence="6 8" id="KW-0472">Membrane</keyword>
<organism evidence="10 11">
    <name type="scientific">Geranomyces variabilis</name>
    <dbReference type="NCBI Taxonomy" id="109894"/>
    <lineage>
        <taxon>Eukaryota</taxon>
        <taxon>Fungi</taxon>
        <taxon>Fungi incertae sedis</taxon>
        <taxon>Chytridiomycota</taxon>
        <taxon>Chytridiomycota incertae sedis</taxon>
        <taxon>Chytridiomycetes</taxon>
        <taxon>Spizellomycetales</taxon>
        <taxon>Powellomycetaceae</taxon>
        <taxon>Geranomyces</taxon>
    </lineage>
</organism>
<evidence type="ECO:0000256" key="7">
    <source>
        <dbReference type="ARBA" id="ARBA00024249"/>
    </source>
</evidence>
<dbReference type="SUPFAM" id="SSF64356">
    <property type="entry name" value="SNARE-like"/>
    <property type="match status" value="1"/>
</dbReference>
<keyword evidence="10" id="KW-0675">Receptor</keyword>
<accession>A0AAD5TJ29</accession>